<gene>
    <name evidence="1" type="ORF">PY07578</name>
</gene>
<proteinExistence type="predicted"/>
<dbReference type="PaxDb" id="73239-Q7R7K7"/>
<evidence type="ECO:0000313" key="1">
    <source>
        <dbReference type="EMBL" id="EAA20070.1"/>
    </source>
</evidence>
<comment type="caution">
    <text evidence="1">The sequence shown here is derived from an EMBL/GenBank/DDBJ whole genome shotgun (WGS) entry which is preliminary data.</text>
</comment>
<protein>
    <submittedName>
        <fullName evidence="1">Uncharacterized protein</fullName>
    </submittedName>
</protein>
<evidence type="ECO:0000313" key="2">
    <source>
        <dbReference type="Proteomes" id="UP000008553"/>
    </source>
</evidence>
<dbReference type="InParanoid" id="Q7R7K7"/>
<dbReference type="EMBL" id="AABL01002811">
    <property type="protein sequence ID" value="EAA20070.1"/>
    <property type="molecule type" value="Genomic_DNA"/>
</dbReference>
<reference evidence="1 2" key="1">
    <citation type="journal article" date="2002" name="Nature">
        <title>Genome sequence and comparative analysis of the model rodent malaria parasite Plasmodium yoelii yoelii.</title>
        <authorList>
            <person name="Carlton J.M."/>
            <person name="Angiuoli S.V."/>
            <person name="Suh B.B."/>
            <person name="Kooij T.W."/>
            <person name="Pertea M."/>
            <person name="Silva J.C."/>
            <person name="Ermolaeva M.D."/>
            <person name="Allen J.E."/>
            <person name="Selengut J.D."/>
            <person name="Koo H.L."/>
            <person name="Peterson J.D."/>
            <person name="Pop M."/>
            <person name="Kosack D.S."/>
            <person name="Shumway M.F."/>
            <person name="Bidwell S.L."/>
            <person name="Shallom S.J."/>
            <person name="van Aken S.E."/>
            <person name="Riedmuller S.B."/>
            <person name="Feldblyum T.V."/>
            <person name="Cho J.K."/>
            <person name="Quackenbush J."/>
            <person name="Sedegah M."/>
            <person name="Shoaibi A."/>
            <person name="Cummings L.M."/>
            <person name="Florens L."/>
            <person name="Yates J.R."/>
            <person name="Raine J.D."/>
            <person name="Sinden R.E."/>
            <person name="Harris M.A."/>
            <person name="Cunningham D.A."/>
            <person name="Preiser P.R."/>
            <person name="Bergman L.W."/>
            <person name="Vaidya A.B."/>
            <person name="van Lin L.H."/>
            <person name="Janse C.J."/>
            <person name="Waters A.P."/>
            <person name="Smith H.O."/>
            <person name="White O.R."/>
            <person name="Salzberg S.L."/>
            <person name="Venter J.C."/>
            <person name="Fraser C.M."/>
            <person name="Hoffman S.L."/>
            <person name="Gardner M.J."/>
            <person name="Carucci D.J."/>
        </authorList>
    </citation>
    <scope>NUCLEOTIDE SEQUENCE [LARGE SCALE GENOMIC DNA]</scope>
    <source>
        <strain evidence="1 2">17XNL</strain>
    </source>
</reference>
<organism evidence="1 2">
    <name type="scientific">Plasmodium yoelii yoelii</name>
    <dbReference type="NCBI Taxonomy" id="73239"/>
    <lineage>
        <taxon>Eukaryota</taxon>
        <taxon>Sar</taxon>
        <taxon>Alveolata</taxon>
        <taxon>Apicomplexa</taxon>
        <taxon>Aconoidasida</taxon>
        <taxon>Haemosporida</taxon>
        <taxon>Plasmodiidae</taxon>
        <taxon>Plasmodium</taxon>
        <taxon>Plasmodium (Vinckeia)</taxon>
    </lineage>
</organism>
<name>Q7R7K7_PLAYO</name>
<feature type="non-terminal residue" evidence="1">
    <location>
        <position position="14"/>
    </location>
</feature>
<accession>Q7R7K7</accession>
<dbReference type="Proteomes" id="UP000008553">
    <property type="component" value="Unassembled WGS sequence"/>
</dbReference>
<sequence>MLWVRVVLGELMFG</sequence>
<keyword evidence="2" id="KW-1185">Reference proteome</keyword>